<gene>
    <name evidence="1" type="ORF">GUJ93_ZPchr0075g2716</name>
</gene>
<dbReference type="AlphaFoldDB" id="A0A8J5V385"/>
<proteinExistence type="predicted"/>
<comment type="caution">
    <text evidence="1">The sequence shown here is derived from an EMBL/GenBank/DDBJ whole genome shotgun (WGS) entry which is preliminary data.</text>
</comment>
<name>A0A8J5V385_ZIZPA</name>
<dbReference type="OrthoDB" id="1932925at2759"/>
<evidence type="ECO:0000313" key="2">
    <source>
        <dbReference type="Proteomes" id="UP000729402"/>
    </source>
</evidence>
<keyword evidence="2" id="KW-1185">Reference proteome</keyword>
<evidence type="ECO:0000313" key="1">
    <source>
        <dbReference type="EMBL" id="KAG8044701.1"/>
    </source>
</evidence>
<protein>
    <submittedName>
        <fullName evidence="1">Uncharacterized protein</fullName>
    </submittedName>
</protein>
<sequence>MTLWLHRLARVNAGSHKDTDDGAAHHQDYDTTIEFYRAPLLAKSNFDDAIVHNLDHRVIRAFREPP</sequence>
<organism evidence="1 2">
    <name type="scientific">Zizania palustris</name>
    <name type="common">Northern wild rice</name>
    <dbReference type="NCBI Taxonomy" id="103762"/>
    <lineage>
        <taxon>Eukaryota</taxon>
        <taxon>Viridiplantae</taxon>
        <taxon>Streptophyta</taxon>
        <taxon>Embryophyta</taxon>
        <taxon>Tracheophyta</taxon>
        <taxon>Spermatophyta</taxon>
        <taxon>Magnoliopsida</taxon>
        <taxon>Liliopsida</taxon>
        <taxon>Poales</taxon>
        <taxon>Poaceae</taxon>
        <taxon>BOP clade</taxon>
        <taxon>Oryzoideae</taxon>
        <taxon>Oryzeae</taxon>
        <taxon>Zizaniinae</taxon>
        <taxon>Zizania</taxon>
    </lineage>
</organism>
<reference evidence="1" key="2">
    <citation type="submission" date="2021-02" db="EMBL/GenBank/DDBJ databases">
        <authorList>
            <person name="Kimball J.A."/>
            <person name="Haas M.W."/>
            <person name="Macchietto M."/>
            <person name="Kono T."/>
            <person name="Duquette J."/>
            <person name="Shao M."/>
        </authorList>
    </citation>
    <scope>NUCLEOTIDE SEQUENCE</scope>
    <source>
        <tissue evidence="1">Fresh leaf tissue</tissue>
    </source>
</reference>
<dbReference type="EMBL" id="JAAALK010000393">
    <property type="protein sequence ID" value="KAG8044701.1"/>
    <property type="molecule type" value="Genomic_DNA"/>
</dbReference>
<dbReference type="Proteomes" id="UP000729402">
    <property type="component" value="Unassembled WGS sequence"/>
</dbReference>
<reference evidence="1" key="1">
    <citation type="journal article" date="2021" name="bioRxiv">
        <title>Whole Genome Assembly and Annotation of Northern Wild Rice, Zizania palustris L., Supports a Whole Genome Duplication in the Zizania Genus.</title>
        <authorList>
            <person name="Haas M."/>
            <person name="Kono T."/>
            <person name="Macchietto M."/>
            <person name="Millas R."/>
            <person name="McGilp L."/>
            <person name="Shao M."/>
            <person name="Duquette J."/>
            <person name="Hirsch C.N."/>
            <person name="Kimball J."/>
        </authorList>
    </citation>
    <scope>NUCLEOTIDE SEQUENCE</scope>
    <source>
        <tissue evidence="1">Fresh leaf tissue</tissue>
    </source>
</reference>
<accession>A0A8J5V385</accession>